<organism evidence="7 8">
    <name type="scientific">Sulfitobacter brevis</name>
    <dbReference type="NCBI Taxonomy" id="74348"/>
    <lineage>
        <taxon>Bacteria</taxon>
        <taxon>Pseudomonadati</taxon>
        <taxon>Pseudomonadota</taxon>
        <taxon>Alphaproteobacteria</taxon>
        <taxon>Rhodobacterales</taxon>
        <taxon>Roseobacteraceae</taxon>
        <taxon>Sulfitobacter</taxon>
    </lineage>
</organism>
<dbReference type="InterPro" id="IPR005814">
    <property type="entry name" value="Aminotrans_3"/>
</dbReference>
<dbReference type="GO" id="GO:0030170">
    <property type="term" value="F:pyridoxal phosphate binding"/>
    <property type="evidence" value="ECO:0007669"/>
    <property type="project" value="InterPro"/>
</dbReference>
<gene>
    <name evidence="7" type="ORF">SAMN04488523_111158</name>
</gene>
<dbReference type="OrthoDB" id="9801834at2"/>
<dbReference type="InterPro" id="IPR015422">
    <property type="entry name" value="PyrdxlP-dep_Trfase_small"/>
</dbReference>
<dbReference type="GO" id="GO:0008483">
    <property type="term" value="F:transaminase activity"/>
    <property type="evidence" value="ECO:0007669"/>
    <property type="project" value="UniProtKB-KW"/>
</dbReference>
<dbReference type="PANTHER" id="PTHR43094">
    <property type="entry name" value="AMINOTRANSFERASE"/>
    <property type="match status" value="1"/>
</dbReference>
<dbReference type="Gene3D" id="3.40.640.10">
    <property type="entry name" value="Type I PLP-dependent aspartate aminotransferase-like (Major domain)"/>
    <property type="match status" value="1"/>
</dbReference>
<dbReference type="PIRSF" id="PIRSF000521">
    <property type="entry name" value="Transaminase_4ab_Lys_Orn"/>
    <property type="match status" value="1"/>
</dbReference>
<keyword evidence="5 6" id="KW-0663">Pyridoxal phosphate</keyword>
<evidence type="ECO:0000313" key="7">
    <source>
        <dbReference type="EMBL" id="SFE89106.1"/>
    </source>
</evidence>
<evidence type="ECO:0000256" key="1">
    <source>
        <dbReference type="ARBA" id="ARBA00001933"/>
    </source>
</evidence>
<dbReference type="EMBL" id="FOMW01000011">
    <property type="protein sequence ID" value="SFE89106.1"/>
    <property type="molecule type" value="Genomic_DNA"/>
</dbReference>
<comment type="similarity">
    <text evidence="2 6">Belongs to the class-III pyridoxal-phosphate-dependent aminotransferase family.</text>
</comment>
<protein>
    <submittedName>
        <fullName evidence="7">L-2,4-diaminobutyrate transaminase</fullName>
    </submittedName>
</protein>
<evidence type="ECO:0000256" key="6">
    <source>
        <dbReference type="RuleBase" id="RU003560"/>
    </source>
</evidence>
<evidence type="ECO:0000256" key="3">
    <source>
        <dbReference type="ARBA" id="ARBA00022576"/>
    </source>
</evidence>
<dbReference type="Pfam" id="PF00202">
    <property type="entry name" value="Aminotran_3"/>
    <property type="match status" value="1"/>
</dbReference>
<evidence type="ECO:0000256" key="2">
    <source>
        <dbReference type="ARBA" id="ARBA00008954"/>
    </source>
</evidence>
<dbReference type="SUPFAM" id="SSF53383">
    <property type="entry name" value="PLP-dependent transferases"/>
    <property type="match status" value="1"/>
</dbReference>
<comment type="cofactor">
    <cofactor evidence="1">
        <name>pyridoxal 5'-phosphate</name>
        <dbReference type="ChEBI" id="CHEBI:597326"/>
    </cofactor>
</comment>
<dbReference type="CDD" id="cd00610">
    <property type="entry name" value="OAT_like"/>
    <property type="match status" value="1"/>
</dbReference>
<dbReference type="AlphaFoldDB" id="A0A1I2E933"/>
<dbReference type="NCBIfam" id="NF005684">
    <property type="entry name" value="PRK07482.1"/>
    <property type="match status" value="1"/>
</dbReference>
<dbReference type="FunFam" id="3.40.640.10:FF:000014">
    <property type="entry name" value="Adenosylmethionine-8-amino-7-oxononanoate aminotransferase, probable"/>
    <property type="match status" value="1"/>
</dbReference>
<dbReference type="Proteomes" id="UP000198977">
    <property type="component" value="Unassembled WGS sequence"/>
</dbReference>
<dbReference type="InterPro" id="IPR049704">
    <property type="entry name" value="Aminotrans_3_PPA_site"/>
</dbReference>
<evidence type="ECO:0000313" key="8">
    <source>
        <dbReference type="Proteomes" id="UP000198977"/>
    </source>
</evidence>
<name>A0A1I2E933_9RHOB</name>
<evidence type="ECO:0000256" key="5">
    <source>
        <dbReference type="ARBA" id="ARBA00022898"/>
    </source>
</evidence>
<keyword evidence="8" id="KW-1185">Reference proteome</keyword>
<dbReference type="PROSITE" id="PS00600">
    <property type="entry name" value="AA_TRANSFER_CLASS_3"/>
    <property type="match status" value="1"/>
</dbReference>
<sequence length="457" mass="49418">MLTNDVLDQWDRENFFHPSTHLAQHARGESASRIISGAKDCHIEDRNGNRVLDGFAGLYCVNAGYGRREITDAIAKQASELSYYHAYAGHGTEASITLAKMVMDRAPAHMSKVYFGLGGSDANETNIKLLWYYNNILGRPEKKKVISRWRGYHGSGLMTGSLTGLSLFHAKFDLPLDGVLHTVAPDFFRRENLEQSEAEFVAYCVEHLEEMIALEGADTIAAFIGEPVLGTGGIVPPPEGYWAAIQAVLQKHDIALIADEVVTGFGRLGSMFGSDHYDLKPDFITIAKGLTSAYAPLSGSIVSDKVWKVLEQGADENGVMGHGWTYAAHPIGAAAGVANLQLIEDLDLIGNARDVGAYLNQQMRAAVGDHPHVGDVRGEGMLCAVELVKDREGRKFYDPADKIGVQVVAALLSSGVIGRAMPQGDIIGFAPPFCLTRAEADEIVEKTKAAIHQVLGA</sequence>
<dbReference type="RefSeq" id="WP_093924799.1">
    <property type="nucleotide sequence ID" value="NZ_FOMW01000011.1"/>
</dbReference>
<dbReference type="InterPro" id="IPR015424">
    <property type="entry name" value="PyrdxlP-dep_Trfase"/>
</dbReference>
<dbReference type="STRING" id="74348.SAMN04488523_111158"/>
<evidence type="ECO:0000256" key="4">
    <source>
        <dbReference type="ARBA" id="ARBA00022679"/>
    </source>
</evidence>
<accession>A0A1I2E933</accession>
<keyword evidence="3" id="KW-0032">Aminotransferase</keyword>
<dbReference type="InterPro" id="IPR015421">
    <property type="entry name" value="PyrdxlP-dep_Trfase_major"/>
</dbReference>
<dbReference type="Gene3D" id="3.90.1150.10">
    <property type="entry name" value="Aspartate Aminotransferase, domain 1"/>
    <property type="match status" value="1"/>
</dbReference>
<reference evidence="7 8" key="1">
    <citation type="submission" date="2016-10" db="EMBL/GenBank/DDBJ databases">
        <authorList>
            <person name="de Groot N.N."/>
        </authorList>
    </citation>
    <scope>NUCLEOTIDE SEQUENCE [LARGE SCALE GENOMIC DNA]</scope>
    <source>
        <strain evidence="7 8">DSM 11443</strain>
    </source>
</reference>
<keyword evidence="4" id="KW-0808">Transferase</keyword>
<proteinExistence type="inferred from homology"/>
<dbReference type="PANTHER" id="PTHR43094:SF1">
    <property type="entry name" value="AMINOTRANSFERASE CLASS-III"/>
    <property type="match status" value="1"/>
</dbReference>